<evidence type="ECO:0000256" key="1">
    <source>
        <dbReference type="ARBA" id="ARBA00004141"/>
    </source>
</evidence>
<comment type="subcellular location">
    <subcellularLocation>
        <location evidence="1">Membrane</location>
        <topology evidence="1">Multi-pass membrane protein</topology>
    </subcellularLocation>
</comment>
<keyword evidence="2 8" id="KW-0812">Transmembrane</keyword>
<dbReference type="CDD" id="cd04590">
    <property type="entry name" value="CBS_pair_CorC_HlyC_assoc"/>
    <property type="match status" value="1"/>
</dbReference>
<evidence type="ECO:0000256" key="6">
    <source>
        <dbReference type="ARBA" id="ARBA00023136"/>
    </source>
</evidence>
<dbReference type="PROSITE" id="PS51846">
    <property type="entry name" value="CNNM"/>
    <property type="match status" value="1"/>
</dbReference>
<proteinExistence type="predicted"/>
<dbReference type="Pfam" id="PF01595">
    <property type="entry name" value="CNNM"/>
    <property type="match status" value="1"/>
</dbReference>
<keyword evidence="5 7" id="KW-0129">CBS domain</keyword>
<evidence type="ECO:0000256" key="10">
    <source>
        <dbReference type="SAM" id="Phobius"/>
    </source>
</evidence>
<dbReference type="SUPFAM" id="SSF54631">
    <property type="entry name" value="CBS-domain pair"/>
    <property type="match status" value="1"/>
</dbReference>
<evidence type="ECO:0000256" key="8">
    <source>
        <dbReference type="PROSITE-ProRule" id="PRU01193"/>
    </source>
</evidence>
<gene>
    <name evidence="13" type="primary">CBSDUFCH1</name>
    <name evidence="13" type="ORF">Zm00014a_001524</name>
</gene>
<evidence type="ECO:0000259" key="12">
    <source>
        <dbReference type="PROSITE" id="PS51846"/>
    </source>
</evidence>
<dbReference type="InterPro" id="IPR046342">
    <property type="entry name" value="CBS_dom_sf"/>
</dbReference>
<dbReference type="InterPro" id="IPR044751">
    <property type="entry name" value="Ion_transp-like_CBS"/>
</dbReference>
<dbReference type="AlphaFoldDB" id="A0A317Y5L4"/>
<dbReference type="InterPro" id="IPR002550">
    <property type="entry name" value="CNNM"/>
</dbReference>
<feature type="region of interest" description="Disordered" evidence="9">
    <location>
        <begin position="86"/>
        <end position="133"/>
    </location>
</feature>
<dbReference type="EMBL" id="NCVQ01000001">
    <property type="protein sequence ID" value="PWZ53949.1"/>
    <property type="molecule type" value="Genomic_DNA"/>
</dbReference>
<evidence type="ECO:0000256" key="4">
    <source>
        <dbReference type="ARBA" id="ARBA00022989"/>
    </source>
</evidence>
<keyword evidence="3" id="KW-0677">Repeat</keyword>
<comment type="caution">
    <text evidence="13">The sequence shown here is derived from an EMBL/GenBank/DDBJ whole genome shotgun (WGS) entry which is preliminary data.</text>
</comment>
<evidence type="ECO:0000256" key="9">
    <source>
        <dbReference type="SAM" id="MobiDB-lite"/>
    </source>
</evidence>
<feature type="transmembrane region" description="Helical" evidence="10">
    <location>
        <begin position="199"/>
        <end position="224"/>
    </location>
</feature>
<feature type="transmembrane region" description="Helical" evidence="10">
    <location>
        <begin position="249"/>
        <end position="268"/>
    </location>
</feature>
<feature type="transmembrane region" description="Helical" evidence="10">
    <location>
        <begin position="275"/>
        <end position="295"/>
    </location>
</feature>
<feature type="domain" description="CBS" evidence="11">
    <location>
        <begin position="391"/>
        <end position="450"/>
    </location>
</feature>
<keyword evidence="6 8" id="KW-0472">Membrane</keyword>
<feature type="domain" description="CNNM transmembrane" evidence="12">
    <location>
        <begin position="190"/>
        <end position="372"/>
    </location>
</feature>
<evidence type="ECO:0000256" key="3">
    <source>
        <dbReference type="ARBA" id="ARBA00022737"/>
    </source>
</evidence>
<evidence type="ECO:0000256" key="5">
    <source>
        <dbReference type="ARBA" id="ARBA00023122"/>
    </source>
</evidence>
<evidence type="ECO:0000256" key="7">
    <source>
        <dbReference type="PROSITE-ProRule" id="PRU00703"/>
    </source>
</evidence>
<keyword evidence="4 8" id="KW-1133">Transmembrane helix</keyword>
<dbReference type="PANTHER" id="PTHR22777">
    <property type="entry name" value="HEMOLYSIN-RELATED"/>
    <property type="match status" value="1"/>
</dbReference>
<sequence>MVVVSSPFLFLPSCKCNHPPALPPPSSPIPAATAAVDEPHAHRAVHLRDLAAAGQPQAPAVPVPVPPHPHQAPLPPPGLLFVHTPSMPRQRDPPPSGPRLRFRPRAARVGGGRSPTAGGRWLGGRDGSSREESSCGGWCGALAAAWCRRAMAVGAAAAAGAGAGAPGTVEAAAGIGWMALQGGWPRVLQILQLLREHGLVLAALLSLSAFFSMAETSITTLWPWKVRELAEKEPENGVFKMLRSDVTRFLTTILIGTTVVNIGATAIVTEAATAMFGEAGVSAATGVMTVAILLLTEITPKSVAVHNATEVARPVAWLSLILYPVGRIVTFLSMGMLKILGLKGRSEPYVTEDELKLMLRGAELSGAIAEDEQDMIENVLEIKDTHVREVMTPLVDVVAIDAIATLIDFKNLWETHQYSRVPVFEERIDNIVGIAYAMDMLEYVEEVEKLNAITVKEIAHMPTYFVPDSMSVWNLLREFRIRQVHMAVVLNEYGGTIGIVTLEDVVEEIVGEIFDENDSKVIISGIFCLKYCKWVFSAVSQFW</sequence>
<organism evidence="13">
    <name type="scientific">Zea mays</name>
    <name type="common">Maize</name>
    <dbReference type="NCBI Taxonomy" id="4577"/>
    <lineage>
        <taxon>Eukaryota</taxon>
        <taxon>Viridiplantae</taxon>
        <taxon>Streptophyta</taxon>
        <taxon>Embryophyta</taxon>
        <taxon>Tracheophyta</taxon>
        <taxon>Spermatophyta</taxon>
        <taxon>Magnoliopsida</taxon>
        <taxon>Liliopsida</taxon>
        <taxon>Poales</taxon>
        <taxon>Poaceae</taxon>
        <taxon>PACMAD clade</taxon>
        <taxon>Panicoideae</taxon>
        <taxon>Andropogonodae</taxon>
        <taxon>Andropogoneae</taxon>
        <taxon>Tripsacinae</taxon>
        <taxon>Zea</taxon>
    </lineage>
</organism>
<feature type="domain" description="CBS" evidence="11">
    <location>
        <begin position="458"/>
        <end position="516"/>
    </location>
</feature>
<feature type="transmembrane region" description="Helical" evidence="10">
    <location>
        <begin position="315"/>
        <end position="337"/>
    </location>
</feature>
<dbReference type="InterPro" id="IPR000644">
    <property type="entry name" value="CBS_dom"/>
</dbReference>
<reference evidence="13" key="1">
    <citation type="journal article" date="2018" name="Nat. Genet.">
        <title>Extensive intraspecific gene order and gene structural variations between Mo17 and other maize genomes.</title>
        <authorList>
            <person name="Sun S."/>
            <person name="Zhou Y."/>
            <person name="Chen J."/>
            <person name="Shi J."/>
            <person name="Zhao H."/>
            <person name="Zhao H."/>
            <person name="Song W."/>
            <person name="Zhang M."/>
            <person name="Cui Y."/>
            <person name="Dong X."/>
            <person name="Liu H."/>
            <person name="Ma X."/>
            <person name="Jiao Y."/>
            <person name="Wang B."/>
            <person name="Wei X."/>
            <person name="Stein J.C."/>
            <person name="Glaubitz J.C."/>
            <person name="Lu F."/>
            <person name="Yu G."/>
            <person name="Liang C."/>
            <person name="Fengler K."/>
            <person name="Li B."/>
            <person name="Rafalski A."/>
            <person name="Schnable P.S."/>
            <person name="Ware D.H."/>
            <person name="Buckler E.S."/>
            <person name="Lai J."/>
        </authorList>
    </citation>
    <scope>NUCLEOTIDE SEQUENCE [LARGE SCALE GENOMIC DNA]</scope>
    <source>
        <tissue evidence="13">Seedling</tissue>
    </source>
</reference>
<evidence type="ECO:0000256" key="2">
    <source>
        <dbReference type="ARBA" id="ARBA00022692"/>
    </source>
</evidence>
<name>A0A317Y5L4_MAIZE</name>
<dbReference type="FunFam" id="3.10.580.10:FF:000002">
    <property type="entry name" value="Magnesium/cobalt efflux protein CorC"/>
    <property type="match status" value="1"/>
</dbReference>
<evidence type="ECO:0000259" key="11">
    <source>
        <dbReference type="PROSITE" id="PS51371"/>
    </source>
</evidence>
<protein>
    <submittedName>
        <fullName evidence="13">Putative DUF21 domain-containing protein</fullName>
    </submittedName>
</protein>
<dbReference type="PANTHER" id="PTHR22777:SF17">
    <property type="entry name" value="UPF0053 PROTEIN SLL0260"/>
    <property type="match status" value="1"/>
</dbReference>
<dbReference type="Pfam" id="PF00571">
    <property type="entry name" value="CBS"/>
    <property type="match status" value="2"/>
</dbReference>
<evidence type="ECO:0000313" key="13">
    <source>
        <dbReference type="EMBL" id="PWZ53949.1"/>
    </source>
</evidence>
<dbReference type="PROSITE" id="PS51371">
    <property type="entry name" value="CBS"/>
    <property type="match status" value="2"/>
</dbReference>
<accession>A0A317Y5L4</accession>
<dbReference type="Gene3D" id="3.10.580.10">
    <property type="entry name" value="CBS-domain"/>
    <property type="match status" value="1"/>
</dbReference>
<dbReference type="ExpressionAtlas" id="A0A317Y5L4">
    <property type="expression patterns" value="baseline and differential"/>
</dbReference>
<dbReference type="GO" id="GO:0016020">
    <property type="term" value="C:membrane"/>
    <property type="evidence" value="ECO:0007669"/>
    <property type="project" value="UniProtKB-SubCell"/>
</dbReference>
<dbReference type="Proteomes" id="UP000251960">
    <property type="component" value="Chromosome 1"/>
</dbReference>